<keyword evidence="3" id="KW-1185">Reference proteome</keyword>
<organism evidence="2 3">
    <name type="scientific">Neorhizobium alkalisoli</name>
    <dbReference type="NCBI Taxonomy" id="528178"/>
    <lineage>
        <taxon>Bacteria</taxon>
        <taxon>Pseudomonadati</taxon>
        <taxon>Pseudomonadota</taxon>
        <taxon>Alphaproteobacteria</taxon>
        <taxon>Hyphomicrobiales</taxon>
        <taxon>Rhizobiaceae</taxon>
        <taxon>Rhizobium/Agrobacterium group</taxon>
        <taxon>Neorhizobium</taxon>
    </lineage>
</organism>
<proteinExistence type="predicted"/>
<dbReference type="InterPro" id="IPR041496">
    <property type="entry name" value="YitH/HolE_GNAT"/>
</dbReference>
<dbReference type="PANTHER" id="PTHR47237">
    <property type="entry name" value="SLL0310 PROTEIN"/>
    <property type="match status" value="1"/>
</dbReference>
<evidence type="ECO:0000259" key="1">
    <source>
        <dbReference type="PROSITE" id="PS51186"/>
    </source>
</evidence>
<evidence type="ECO:0000313" key="2">
    <source>
        <dbReference type="EMBL" id="TWF50104.1"/>
    </source>
</evidence>
<dbReference type="Pfam" id="PF00583">
    <property type="entry name" value="Acetyltransf_1"/>
    <property type="match status" value="1"/>
</dbReference>
<dbReference type="Gene3D" id="3.40.630.90">
    <property type="match status" value="1"/>
</dbReference>
<dbReference type="OrthoDB" id="20916at2"/>
<feature type="domain" description="N-acetyltransferase" evidence="1">
    <location>
        <begin position="5"/>
        <end position="134"/>
    </location>
</feature>
<dbReference type="PROSITE" id="PS51186">
    <property type="entry name" value="GNAT"/>
    <property type="match status" value="1"/>
</dbReference>
<dbReference type="Proteomes" id="UP000320653">
    <property type="component" value="Unassembled WGS sequence"/>
</dbReference>
<dbReference type="SUPFAM" id="SSF55729">
    <property type="entry name" value="Acyl-CoA N-acyltransferases (Nat)"/>
    <property type="match status" value="1"/>
</dbReference>
<protein>
    <recommendedName>
        <fullName evidence="1">N-acetyltransferase domain-containing protein</fullName>
    </recommendedName>
</protein>
<dbReference type="AlphaFoldDB" id="A0A561QIB3"/>
<dbReference type="Gene3D" id="3.40.630.30">
    <property type="match status" value="1"/>
</dbReference>
<evidence type="ECO:0000313" key="3">
    <source>
        <dbReference type="Proteomes" id="UP000320653"/>
    </source>
</evidence>
<dbReference type="InterPro" id="IPR000182">
    <property type="entry name" value="GNAT_dom"/>
</dbReference>
<name>A0A561QIB3_9HYPH</name>
<gene>
    <name evidence="2" type="ORF">FHW37_10661</name>
</gene>
<dbReference type="EMBL" id="VIWP01000006">
    <property type="protein sequence ID" value="TWF50104.1"/>
    <property type="molecule type" value="Genomic_DNA"/>
</dbReference>
<comment type="caution">
    <text evidence="2">The sequence shown here is derived from an EMBL/GenBank/DDBJ whole genome shotgun (WGS) entry which is preliminary data.</text>
</comment>
<dbReference type="RefSeq" id="WP_145640296.1">
    <property type="nucleotide sequence ID" value="NZ_VIWP01000006.1"/>
</dbReference>
<reference evidence="2 3" key="1">
    <citation type="submission" date="2019-06" db="EMBL/GenBank/DDBJ databases">
        <title>Sorghum-associated microbial communities from plants grown in Nebraska, USA.</title>
        <authorList>
            <person name="Schachtman D."/>
        </authorList>
    </citation>
    <scope>NUCLEOTIDE SEQUENCE [LARGE SCALE GENOMIC DNA]</scope>
    <source>
        <strain evidence="2 3">1225</strain>
    </source>
</reference>
<accession>A0A561QIB3</accession>
<dbReference type="InterPro" id="IPR016181">
    <property type="entry name" value="Acyl_CoA_acyltransferase"/>
</dbReference>
<dbReference type="PANTHER" id="PTHR47237:SF2">
    <property type="entry name" value="BLL4206 PROTEIN"/>
    <property type="match status" value="1"/>
</dbReference>
<dbReference type="GO" id="GO:0016747">
    <property type="term" value="F:acyltransferase activity, transferring groups other than amino-acyl groups"/>
    <property type="evidence" value="ECO:0007669"/>
    <property type="project" value="InterPro"/>
</dbReference>
<sequence length="285" mass="30588">MTAQPVIRPLSLDEVGQLIDWAAGEGWNPGLDDAAAFHAADPDGFIGCFVDGRLAAGISAVRYGADFGFIGLYIAHPDFRSRGFGRLAWDAGMAHLDGRTIGLDGVPEQQANYRSMGFVAAYRTIRWSGRITDDAMAFGQVEAFADIHSAEDFEADIVAYDRTVFPADRAAFLSVWLEPPRITRVVAPGGGIAGYAVCRKCREGYKIGPLFADGFDEAMQLLKACAAEADGETLHIDVPESQTAFSAALEALGFSQGFVTARMYRGAAPEMPMSRVFGVTTLELG</sequence>
<dbReference type="Pfam" id="PF18014">
    <property type="entry name" value="Acetyltransf_18"/>
    <property type="match status" value="1"/>
</dbReference>
<dbReference type="InterPro" id="IPR052729">
    <property type="entry name" value="Acyl/Acetyltrans_Enzymes"/>
</dbReference>